<proteinExistence type="predicted"/>
<organism evidence="2 3">
    <name type="scientific">Cylindrobasidium torrendii FP15055 ss-10</name>
    <dbReference type="NCBI Taxonomy" id="1314674"/>
    <lineage>
        <taxon>Eukaryota</taxon>
        <taxon>Fungi</taxon>
        <taxon>Dikarya</taxon>
        <taxon>Basidiomycota</taxon>
        <taxon>Agaricomycotina</taxon>
        <taxon>Agaricomycetes</taxon>
        <taxon>Agaricomycetidae</taxon>
        <taxon>Agaricales</taxon>
        <taxon>Marasmiineae</taxon>
        <taxon>Physalacriaceae</taxon>
        <taxon>Cylindrobasidium</taxon>
    </lineage>
</organism>
<evidence type="ECO:0000313" key="2">
    <source>
        <dbReference type="EMBL" id="KIY71040.1"/>
    </source>
</evidence>
<feature type="region of interest" description="Disordered" evidence="1">
    <location>
        <begin position="31"/>
        <end position="64"/>
    </location>
</feature>
<gene>
    <name evidence="2" type="ORF">CYLTODRAFT_147932</name>
</gene>
<protein>
    <submittedName>
        <fullName evidence="2">Uncharacterized protein</fullName>
    </submittedName>
</protein>
<name>A0A0D7BLD7_9AGAR</name>
<accession>A0A0D7BLD7</accession>
<evidence type="ECO:0000256" key="1">
    <source>
        <dbReference type="SAM" id="MobiDB-lite"/>
    </source>
</evidence>
<keyword evidence="3" id="KW-1185">Reference proteome</keyword>
<dbReference type="AlphaFoldDB" id="A0A0D7BLD7"/>
<dbReference type="EMBL" id="KN880459">
    <property type="protein sequence ID" value="KIY71040.1"/>
    <property type="molecule type" value="Genomic_DNA"/>
</dbReference>
<feature type="compositionally biased region" description="Basic and acidic residues" evidence="1">
    <location>
        <begin position="49"/>
        <end position="64"/>
    </location>
</feature>
<evidence type="ECO:0000313" key="3">
    <source>
        <dbReference type="Proteomes" id="UP000054007"/>
    </source>
</evidence>
<dbReference type="Proteomes" id="UP000054007">
    <property type="component" value="Unassembled WGS sequence"/>
</dbReference>
<sequence length="248" mass="28319">METSRILPSPSMSEYPFQPFEFNWTHLSVPPLRADNSNPPQLCGQPEAHPIDDRSESPSPEPEHEYTDKELIDFYFNKPPYSPSAEPLVSIRFPSIRASPNRPPTEVASFFPPGYVIPSMRHQLDYSLDIIEHVKDLAIYIGKPCSDSERSEDFWFVRVVDAVGRLVHEANPKVRVYCTEHLNSPLELWNGEPAGISAWPCARHKRWVVKYGMKKVIEFGGRVEEMVVQMPYIRSRRVGVNGASSNRP</sequence>
<reference evidence="2 3" key="1">
    <citation type="journal article" date="2015" name="Fungal Genet. Biol.">
        <title>Evolution of novel wood decay mechanisms in Agaricales revealed by the genome sequences of Fistulina hepatica and Cylindrobasidium torrendii.</title>
        <authorList>
            <person name="Floudas D."/>
            <person name="Held B.W."/>
            <person name="Riley R."/>
            <person name="Nagy L.G."/>
            <person name="Koehler G."/>
            <person name="Ransdell A.S."/>
            <person name="Younus H."/>
            <person name="Chow J."/>
            <person name="Chiniquy J."/>
            <person name="Lipzen A."/>
            <person name="Tritt A."/>
            <person name="Sun H."/>
            <person name="Haridas S."/>
            <person name="LaButti K."/>
            <person name="Ohm R.A."/>
            <person name="Kues U."/>
            <person name="Blanchette R.A."/>
            <person name="Grigoriev I.V."/>
            <person name="Minto R.E."/>
            <person name="Hibbett D.S."/>
        </authorList>
    </citation>
    <scope>NUCLEOTIDE SEQUENCE [LARGE SCALE GENOMIC DNA]</scope>
    <source>
        <strain evidence="2 3">FP15055 ss-10</strain>
    </source>
</reference>